<feature type="region of interest" description="Disordered" evidence="6">
    <location>
        <begin position="1"/>
        <end position="35"/>
    </location>
</feature>
<organism evidence="8 9">
    <name type="scientific">Mucor lusitanicus CBS 277.49</name>
    <dbReference type="NCBI Taxonomy" id="747725"/>
    <lineage>
        <taxon>Eukaryota</taxon>
        <taxon>Fungi</taxon>
        <taxon>Fungi incertae sedis</taxon>
        <taxon>Mucoromycota</taxon>
        <taxon>Mucoromycotina</taxon>
        <taxon>Mucoromycetes</taxon>
        <taxon>Mucorales</taxon>
        <taxon>Mucorineae</taxon>
        <taxon>Mucoraceae</taxon>
        <taxon>Mucor</taxon>
    </lineage>
</organism>
<sequence length="672" mass="76598">MQSKIEETKLLGKQESPEIGSFSDIEEGAAEAPPDANATLRKLLQEEAAQNIKAEEPLFDEENVRNQLAMGDPSTIEAKGEDEEDLYASKALLQDGEMPPLLQDEESAHNQAEEHATDTQEQPTLVDAPQQPVPKDTQEIPSPEDTQEQQEPADIQEQPADTQQQTVQTDVQEIPMSSDAQQQPVPMEIDEADENASSEDLEESIIKQEAAEMKPPEERPVDKYYYYRCRSCRQVLNNLKELVEHRTTQHNIPPPQAHLFANTDLEPGVSNPDYYCQSCDMHFNSRMLFRDHLENAHHMVLKPLPVTDADILFCSGKTSKVIDPDPNLFCEQCGKYMNNKYLHRYHLQRKHKIDVPPFRRKINHDITPDLDHPDLYCASCNHKYKQRAAFRAHCQKVHKIQLPKKIVNEGTPDVDDPNNHCKVCEHTFKTRQKYKKHCRSVHKMDDPALLPNLLKRVSPPKFYCQTCDMPLYKDNFYLRHLSFAHEVQVLSLHHDEDDLQHRTDIIELIHARKNELAQSELPENQSRLQTVSIKIESADPEAVPSKYLELPENQPRPQNLATNVESADTEASTIPAGYSEFTENKDATSSKPQNEPVNTPNEPMQLPPRAKRHAARFAAGRLTEIDNGTPADSGDSQAESDDYQPGFDQDDRLDSENEYQLDSDSDEMDLNE</sequence>
<dbReference type="GO" id="GO:0000977">
    <property type="term" value="F:RNA polymerase II transcription regulatory region sequence-specific DNA binding"/>
    <property type="evidence" value="ECO:0007669"/>
    <property type="project" value="TreeGrafter"/>
</dbReference>
<dbReference type="GO" id="GO:0008270">
    <property type="term" value="F:zinc ion binding"/>
    <property type="evidence" value="ECO:0007669"/>
    <property type="project" value="UniProtKB-KW"/>
</dbReference>
<feature type="region of interest" description="Disordered" evidence="6">
    <location>
        <begin position="549"/>
        <end position="672"/>
    </location>
</feature>
<proteinExistence type="predicted"/>
<dbReference type="PANTHER" id="PTHR24409">
    <property type="entry name" value="ZINC FINGER PROTEIN 142"/>
    <property type="match status" value="1"/>
</dbReference>
<dbReference type="PANTHER" id="PTHR24409:SF295">
    <property type="entry name" value="AZ2-RELATED"/>
    <property type="match status" value="1"/>
</dbReference>
<reference evidence="8 9" key="1">
    <citation type="submission" date="2015-06" db="EMBL/GenBank/DDBJ databases">
        <title>Expansion of signal transduction pathways in fungi by whole-genome duplication.</title>
        <authorList>
            <consortium name="DOE Joint Genome Institute"/>
            <person name="Corrochano L.M."/>
            <person name="Kuo A."/>
            <person name="Marcet-Houben M."/>
            <person name="Polaino S."/>
            <person name="Salamov A."/>
            <person name="Villalobos J.M."/>
            <person name="Alvarez M.I."/>
            <person name="Avalos J."/>
            <person name="Benito E.P."/>
            <person name="Benoit I."/>
            <person name="Burger G."/>
            <person name="Camino L.P."/>
            <person name="Canovas D."/>
            <person name="Cerda-Olmedo E."/>
            <person name="Cheng J.-F."/>
            <person name="Dominguez A."/>
            <person name="Elias M."/>
            <person name="Eslava A.P."/>
            <person name="Glaser F."/>
            <person name="Grimwood J."/>
            <person name="Gutierrez G."/>
            <person name="Heitman J."/>
            <person name="Henrissat B."/>
            <person name="Iturriaga E.A."/>
            <person name="Lang B.F."/>
            <person name="Lavin J.L."/>
            <person name="Lee S."/>
            <person name="Li W."/>
            <person name="Lindquist E."/>
            <person name="Lopez-Garcia S."/>
            <person name="Luque E.M."/>
            <person name="Marcos A.T."/>
            <person name="Martin J."/>
            <person name="Mccluskey K."/>
            <person name="Medina H.R."/>
            <person name="Miralles-Duran A."/>
            <person name="Miyazaki A."/>
            <person name="Munoz-Torres E."/>
            <person name="Oguiza J.A."/>
            <person name="Ohm R."/>
            <person name="Olmedo M."/>
            <person name="Orejas M."/>
            <person name="Ortiz-Castellanos L."/>
            <person name="Pisabarro A.G."/>
            <person name="Rodriguez-Romero J."/>
            <person name="Ruiz-Herrera J."/>
            <person name="Ruiz-Vazquez R."/>
            <person name="Sanz C."/>
            <person name="Schackwitz W."/>
            <person name="Schmutz J."/>
            <person name="Shahriari M."/>
            <person name="Shelest E."/>
            <person name="Silva-Franco F."/>
            <person name="Soanes D."/>
            <person name="Syed K."/>
            <person name="Tagua V.G."/>
            <person name="Talbot N.J."/>
            <person name="Thon M."/>
            <person name="De Vries R.P."/>
            <person name="Wiebenga A."/>
            <person name="Yadav J.S."/>
            <person name="Braun E.L."/>
            <person name="Baker S."/>
            <person name="Garre V."/>
            <person name="Horwitz B."/>
            <person name="Torres-Martinez S."/>
            <person name="Idnurm A."/>
            <person name="Herrera-Estrella A."/>
            <person name="Gabaldon T."/>
            <person name="Grigoriev I.V."/>
        </authorList>
    </citation>
    <scope>NUCLEOTIDE SEQUENCE [LARGE SCALE GENOMIC DNA]</scope>
    <source>
        <strain evidence="8 9">CBS 277.49</strain>
    </source>
</reference>
<evidence type="ECO:0000256" key="1">
    <source>
        <dbReference type="ARBA" id="ARBA00022723"/>
    </source>
</evidence>
<dbReference type="VEuPathDB" id="FungiDB:MUCCIDRAFT_112234"/>
<gene>
    <name evidence="8" type="ORF">MUCCIDRAFT_112234</name>
</gene>
<evidence type="ECO:0000256" key="2">
    <source>
        <dbReference type="ARBA" id="ARBA00022737"/>
    </source>
</evidence>
<keyword evidence="9" id="KW-1185">Reference proteome</keyword>
<comment type="caution">
    <text evidence="8">The sequence shown here is derived from an EMBL/GenBank/DDBJ whole genome shotgun (WGS) entry which is preliminary data.</text>
</comment>
<feature type="domain" description="C2H2-type" evidence="7">
    <location>
        <begin position="227"/>
        <end position="255"/>
    </location>
</feature>
<dbReference type="AlphaFoldDB" id="A0A162QCI7"/>
<dbReference type="PROSITE" id="PS00028">
    <property type="entry name" value="ZINC_FINGER_C2H2_1"/>
    <property type="match status" value="5"/>
</dbReference>
<dbReference type="Proteomes" id="UP000077051">
    <property type="component" value="Unassembled WGS sequence"/>
</dbReference>
<dbReference type="InterPro" id="IPR013087">
    <property type="entry name" value="Znf_C2H2_type"/>
</dbReference>
<evidence type="ECO:0000256" key="5">
    <source>
        <dbReference type="PROSITE-ProRule" id="PRU00042"/>
    </source>
</evidence>
<dbReference type="STRING" id="747725.A0A162QCI7"/>
<protein>
    <submittedName>
        <fullName evidence="8">C2H2-type zinc finger transcription factor</fullName>
    </submittedName>
</protein>
<dbReference type="GO" id="GO:0000981">
    <property type="term" value="F:DNA-binding transcription factor activity, RNA polymerase II-specific"/>
    <property type="evidence" value="ECO:0007669"/>
    <property type="project" value="TreeGrafter"/>
</dbReference>
<dbReference type="Gene3D" id="3.30.160.60">
    <property type="entry name" value="Classic Zinc Finger"/>
    <property type="match status" value="1"/>
</dbReference>
<feature type="compositionally biased region" description="Low complexity" evidence="6">
    <location>
        <begin position="161"/>
        <end position="172"/>
    </location>
</feature>
<accession>A0A162QCI7</accession>
<evidence type="ECO:0000256" key="3">
    <source>
        <dbReference type="ARBA" id="ARBA00022771"/>
    </source>
</evidence>
<keyword evidence="4" id="KW-0862">Zinc</keyword>
<evidence type="ECO:0000313" key="8">
    <source>
        <dbReference type="EMBL" id="OAD00820.1"/>
    </source>
</evidence>
<feature type="domain" description="C2H2-type" evidence="7">
    <location>
        <begin position="274"/>
        <end position="303"/>
    </location>
</feature>
<dbReference type="OrthoDB" id="2248691at2759"/>
<evidence type="ECO:0000256" key="6">
    <source>
        <dbReference type="SAM" id="MobiDB-lite"/>
    </source>
</evidence>
<evidence type="ECO:0000259" key="7">
    <source>
        <dbReference type="PROSITE" id="PS50157"/>
    </source>
</evidence>
<dbReference type="GO" id="GO:0005634">
    <property type="term" value="C:nucleus"/>
    <property type="evidence" value="ECO:0007669"/>
    <property type="project" value="TreeGrafter"/>
</dbReference>
<feature type="compositionally biased region" description="Basic and acidic residues" evidence="6">
    <location>
        <begin position="106"/>
        <end position="118"/>
    </location>
</feature>
<evidence type="ECO:0000313" key="9">
    <source>
        <dbReference type="Proteomes" id="UP000077051"/>
    </source>
</evidence>
<dbReference type="SMART" id="SM00355">
    <property type="entry name" value="ZnF_C2H2"/>
    <property type="match status" value="6"/>
</dbReference>
<keyword evidence="2" id="KW-0677">Repeat</keyword>
<keyword evidence="1" id="KW-0479">Metal-binding</keyword>
<evidence type="ECO:0000256" key="4">
    <source>
        <dbReference type="ARBA" id="ARBA00022833"/>
    </source>
</evidence>
<feature type="compositionally biased region" description="Acidic residues" evidence="6">
    <location>
        <begin position="656"/>
        <end position="672"/>
    </location>
</feature>
<feature type="region of interest" description="Disordered" evidence="6">
    <location>
        <begin position="52"/>
        <end position="184"/>
    </location>
</feature>
<feature type="compositionally biased region" description="Polar residues" evidence="6">
    <location>
        <begin position="555"/>
        <end position="572"/>
    </location>
</feature>
<feature type="compositionally biased region" description="Basic and acidic residues" evidence="6">
    <location>
        <begin position="1"/>
        <end position="16"/>
    </location>
</feature>
<feature type="compositionally biased region" description="Polar residues" evidence="6">
    <location>
        <begin position="589"/>
        <end position="602"/>
    </location>
</feature>
<keyword evidence="3 5" id="KW-0863">Zinc-finger</keyword>
<name>A0A162QCI7_MUCCL</name>
<dbReference type="EMBL" id="AMYB01000006">
    <property type="protein sequence ID" value="OAD00820.1"/>
    <property type="molecule type" value="Genomic_DNA"/>
</dbReference>
<feature type="domain" description="C2H2-type" evidence="7">
    <location>
        <begin position="419"/>
        <end position="447"/>
    </location>
</feature>
<dbReference type="PROSITE" id="PS50157">
    <property type="entry name" value="ZINC_FINGER_C2H2_2"/>
    <property type="match status" value="3"/>
</dbReference>